<dbReference type="AlphaFoldDB" id="A0A0G0C4W8"/>
<proteinExistence type="predicted"/>
<reference evidence="1 2" key="1">
    <citation type="journal article" date="2015" name="Nature">
        <title>rRNA introns, odd ribosomes, and small enigmatic genomes across a large radiation of phyla.</title>
        <authorList>
            <person name="Brown C.T."/>
            <person name="Hug L.A."/>
            <person name="Thomas B.C."/>
            <person name="Sharon I."/>
            <person name="Castelle C.J."/>
            <person name="Singh A."/>
            <person name="Wilkins M.J."/>
            <person name="Williams K.H."/>
            <person name="Banfield J.F."/>
        </authorList>
    </citation>
    <scope>NUCLEOTIDE SEQUENCE [LARGE SCALE GENOMIC DNA]</scope>
</reference>
<gene>
    <name evidence="1" type="ORF">UR38_C0012G0002</name>
</gene>
<dbReference type="EMBL" id="LBOZ01000012">
    <property type="protein sequence ID" value="KKP46280.1"/>
    <property type="molecule type" value="Genomic_DNA"/>
</dbReference>
<comment type="caution">
    <text evidence="1">The sequence shown here is derived from an EMBL/GenBank/DDBJ whole genome shotgun (WGS) entry which is preliminary data.</text>
</comment>
<dbReference type="Proteomes" id="UP000033995">
    <property type="component" value="Unassembled WGS sequence"/>
</dbReference>
<name>A0A0G0C4W8_9BACT</name>
<accession>A0A0G0C4W8</accession>
<evidence type="ECO:0000313" key="1">
    <source>
        <dbReference type="EMBL" id="KKP46280.1"/>
    </source>
</evidence>
<sequence>MATFTLSVDTNIDALTSKAGGDTYNTAGFILTIDQDSRVGTNQTTSTTLGPVTITAATGGAVNIDGTAIWMIPYTGGSGNVPAWNTAITDGGAGGGTGKLIGVHSALTAASTATGAAMPATGFIRVKQKSGTYTANALGGITATASDAGRIGWLEIVGDEASTVTANRLGSVNITGAWYSIGTTSGASNQTMQIPNNGLLRYAAGVFIEKTAGQADYEFYPNAGTTTTTGTEATRGKVVWIDNTGLVRIGNSGAATNGYTPASGLAVVIGNIFFENCTTAARTANVIPNATIATRYDFTTTGGGVVNVDKCNMAWYFSMSQAYSVAVSNSSFVDGILLSEVATEMTLSKVGVGNKPTTALLMSPLTMTYCFAGGIFTDCVWARVSMAASGAHTNTLTDCTGFTFLRDTIRANTIKGNATTYAVIATRLKQCTWTNPTIIQGPMNFVTCDDIAVTDIIYANCVSGTTVTTYATYWYLLTTNTINCTFSGGTMPVTNTQPYTALLSASTGCANIRLRSIGTRGSPVTFGSANACGLVYNVATACFDFKIQQVYVSNTRTGIMTGDNSCKGILEEHVFGDYADAVDVMAVLNLERKAMGGTGALTAQTSVYGTHWRDGFTGTTAGRIAILMNEATTETNSQIALSNGAAFTSAGGLYMPIVGHSATFTMPNYMLGHTSFANSALVMAGGTATNYTYDYAIDKNDGNGFSTLTTSNYTATTLGTALNGITGIDASLGFKLKLEITTGTTNATAITSVYMTTVSSTTAQDYLYPLDLTVITINNLVVGSSYEVYNITTSTTLATGTAATSTVEISGVASNGDIIRVRVRKSSTAPKYVPVETQSIVANLIASVYVNQIEDTVA</sequence>
<evidence type="ECO:0000313" key="2">
    <source>
        <dbReference type="Proteomes" id="UP000033995"/>
    </source>
</evidence>
<organism evidence="1 2">
    <name type="scientific">Candidatus Woesebacteria bacterium GW2011_GWA2_33_28</name>
    <dbReference type="NCBI Taxonomy" id="1618561"/>
    <lineage>
        <taxon>Bacteria</taxon>
        <taxon>Candidatus Woeseibacteriota</taxon>
    </lineage>
</organism>
<protein>
    <submittedName>
        <fullName evidence="1">Uncharacterized protein</fullName>
    </submittedName>
</protein>